<comment type="caution">
    <text evidence="2">The sequence shown here is derived from an EMBL/GenBank/DDBJ whole genome shotgun (WGS) entry which is preliminary data.</text>
</comment>
<feature type="signal peptide" evidence="1">
    <location>
        <begin position="1"/>
        <end position="21"/>
    </location>
</feature>
<dbReference type="RefSeq" id="WP_157459009.1">
    <property type="nucleotide sequence ID" value="NZ_WQLB01000010.1"/>
</dbReference>
<dbReference type="AlphaFoldDB" id="A0A7C9HRG8"/>
<dbReference type="PROSITE" id="PS51257">
    <property type="entry name" value="PROKAR_LIPOPROTEIN"/>
    <property type="match status" value="1"/>
</dbReference>
<feature type="chain" id="PRO_5028846000" evidence="1">
    <location>
        <begin position="22"/>
        <end position="212"/>
    </location>
</feature>
<organism evidence="2 3">
    <name type="scientific">Deinococcus arboris</name>
    <dbReference type="NCBI Taxonomy" id="2682977"/>
    <lineage>
        <taxon>Bacteria</taxon>
        <taxon>Thermotogati</taxon>
        <taxon>Deinococcota</taxon>
        <taxon>Deinococci</taxon>
        <taxon>Deinococcales</taxon>
        <taxon>Deinococcaceae</taxon>
        <taxon>Deinococcus</taxon>
    </lineage>
</organism>
<reference evidence="2 3" key="1">
    <citation type="submission" date="2019-12" db="EMBL/GenBank/DDBJ databases">
        <title>Deinococcus sp. HMF7620 Genome sequencing and assembly.</title>
        <authorList>
            <person name="Kang H."/>
            <person name="Kim H."/>
            <person name="Joh K."/>
        </authorList>
    </citation>
    <scope>NUCLEOTIDE SEQUENCE [LARGE SCALE GENOMIC DNA]</scope>
    <source>
        <strain evidence="2 3">HMF7620</strain>
    </source>
</reference>
<proteinExistence type="predicted"/>
<keyword evidence="1" id="KW-0732">Signal</keyword>
<accession>A0A7C9HRG8</accession>
<dbReference type="EMBL" id="WQLB01000010">
    <property type="protein sequence ID" value="MVN86949.1"/>
    <property type="molecule type" value="Genomic_DNA"/>
</dbReference>
<dbReference type="Proteomes" id="UP000483286">
    <property type="component" value="Unassembled WGS sequence"/>
</dbReference>
<sequence>MNKLSQTVALLSLMAALASCGKVVGAFVPPQTVTNPAGLEGKTLTSDSALQPAAVKGSVSYSTRGETFADIAYPKDVPFDIRPHALEFQAGFSEATLAGTCLLTAPATAAVTLKSLKVEVSDASGKAMFSAAPGTVFTLTRQGATGTYAVSDTVASVKAGAADTDAFIRVLTQGGPNQASVTAEITADKDSLAGCTISFKVKNPKVILSDFS</sequence>
<gene>
    <name evidence="2" type="ORF">GO986_09240</name>
</gene>
<name>A0A7C9HRG8_9DEIO</name>
<keyword evidence="3" id="KW-1185">Reference proteome</keyword>
<protein>
    <submittedName>
        <fullName evidence="2">Uncharacterized protein</fullName>
    </submittedName>
</protein>
<evidence type="ECO:0000313" key="3">
    <source>
        <dbReference type="Proteomes" id="UP000483286"/>
    </source>
</evidence>
<evidence type="ECO:0000256" key="1">
    <source>
        <dbReference type="SAM" id="SignalP"/>
    </source>
</evidence>
<evidence type="ECO:0000313" key="2">
    <source>
        <dbReference type="EMBL" id="MVN86949.1"/>
    </source>
</evidence>